<dbReference type="RefSeq" id="WP_116848191.1">
    <property type="nucleotide sequence ID" value="NZ_QTJU01000005.1"/>
</dbReference>
<evidence type="ECO:0000313" key="3">
    <source>
        <dbReference type="EMBL" id="RFM27433.1"/>
    </source>
</evidence>
<dbReference type="Pfam" id="PF13561">
    <property type="entry name" value="adh_short_C2"/>
    <property type="match status" value="1"/>
</dbReference>
<dbReference type="GO" id="GO:0016491">
    <property type="term" value="F:oxidoreductase activity"/>
    <property type="evidence" value="ECO:0007669"/>
    <property type="project" value="UniProtKB-KW"/>
</dbReference>
<accession>A0A3E1NHK1</accession>
<dbReference type="Proteomes" id="UP000261284">
    <property type="component" value="Unassembled WGS sequence"/>
</dbReference>
<protein>
    <submittedName>
        <fullName evidence="3">SDR family NAD(P)-dependent oxidoreductase</fullName>
    </submittedName>
</protein>
<dbReference type="AlphaFoldDB" id="A0A3E1NHK1"/>
<dbReference type="SUPFAM" id="SSF51735">
    <property type="entry name" value="NAD(P)-binding Rossmann-fold domains"/>
    <property type="match status" value="1"/>
</dbReference>
<proteinExistence type="inferred from homology"/>
<dbReference type="PANTHER" id="PTHR43477:SF1">
    <property type="entry name" value="DIHYDROANTICAPSIN 7-DEHYDROGENASE"/>
    <property type="match status" value="1"/>
</dbReference>
<gene>
    <name evidence="3" type="ORF">DXN05_15550</name>
</gene>
<keyword evidence="4" id="KW-1185">Reference proteome</keyword>
<organism evidence="3 4">
    <name type="scientific">Deminuibacter soli</name>
    <dbReference type="NCBI Taxonomy" id="2291815"/>
    <lineage>
        <taxon>Bacteria</taxon>
        <taxon>Pseudomonadati</taxon>
        <taxon>Bacteroidota</taxon>
        <taxon>Chitinophagia</taxon>
        <taxon>Chitinophagales</taxon>
        <taxon>Chitinophagaceae</taxon>
        <taxon>Deminuibacter</taxon>
    </lineage>
</organism>
<comment type="caution">
    <text evidence="3">The sequence shown here is derived from an EMBL/GenBank/DDBJ whole genome shotgun (WGS) entry which is preliminary data.</text>
</comment>
<evidence type="ECO:0000313" key="4">
    <source>
        <dbReference type="Proteomes" id="UP000261284"/>
    </source>
</evidence>
<dbReference type="PANTHER" id="PTHR43477">
    <property type="entry name" value="DIHYDROANTICAPSIN 7-DEHYDROGENASE"/>
    <property type="match status" value="1"/>
</dbReference>
<dbReference type="InterPro" id="IPR051122">
    <property type="entry name" value="SDR_DHRS6-like"/>
</dbReference>
<comment type="similarity">
    <text evidence="1">Belongs to the short-chain dehydrogenases/reductases (SDR) family.</text>
</comment>
<dbReference type="OrthoDB" id="9806974at2"/>
<dbReference type="PRINTS" id="PR00081">
    <property type="entry name" value="GDHRDH"/>
</dbReference>
<name>A0A3E1NHK1_9BACT</name>
<dbReference type="EMBL" id="QTJU01000005">
    <property type="protein sequence ID" value="RFM27433.1"/>
    <property type="molecule type" value="Genomic_DNA"/>
</dbReference>
<dbReference type="InterPro" id="IPR002347">
    <property type="entry name" value="SDR_fam"/>
</dbReference>
<reference evidence="3 4" key="1">
    <citation type="submission" date="2018-08" db="EMBL/GenBank/DDBJ databases">
        <title>Chitinophagaceae sp. K23C18032701, a novel bacterium isolated from forest soil.</title>
        <authorList>
            <person name="Wang C."/>
        </authorList>
    </citation>
    <scope>NUCLEOTIDE SEQUENCE [LARGE SCALE GENOMIC DNA]</scope>
    <source>
        <strain evidence="3 4">K23C18032701</strain>
    </source>
</reference>
<dbReference type="Gene3D" id="3.40.50.720">
    <property type="entry name" value="NAD(P)-binding Rossmann-like Domain"/>
    <property type="match status" value="1"/>
</dbReference>
<evidence type="ECO:0000256" key="1">
    <source>
        <dbReference type="ARBA" id="ARBA00006484"/>
    </source>
</evidence>
<keyword evidence="2" id="KW-0560">Oxidoreductase</keyword>
<sequence length="238" mass="24641">MSTANSTIVIAGGTSGIGLATAKRLAATGAKVIVTGRNPEKLQQAVASIGGNAAGQILDSSDRNSLQQAFEKIGKIDHLVIAVSGAKGAGLFKELDLQVLLAGFEEKLVPQMQTAQVALPFMHPKGSITFVSAVSARAKTPGVAGLGAINGAIEIMVPVMAKELKPLRINAVSPGVVDTDWWNFMSPEVKKASFEQYAAITPVERVGLPDDIAQVIELLVSNTFITGQVIAADGGLAL</sequence>
<evidence type="ECO:0000256" key="2">
    <source>
        <dbReference type="ARBA" id="ARBA00023002"/>
    </source>
</evidence>
<dbReference type="InterPro" id="IPR036291">
    <property type="entry name" value="NAD(P)-bd_dom_sf"/>
</dbReference>